<protein>
    <submittedName>
        <fullName evidence="1">Uncharacterized protein</fullName>
    </submittedName>
</protein>
<gene>
    <name evidence="1" type="ORF">Pan97_29020</name>
</gene>
<sequence>MNRFLEMASACQLSKYEDHVYSADLRFDLQNISNFVVECEMLRQGISSGLTLGGDRFQVALRFNESTALSSSLLENPRRCIITLNTIDLEAIVAFLLRYLRDGLAEVSHLDIDLQQQEADQVDLVIYAADSQSPMGAEEAKRLLDADD</sequence>
<accession>A0A518C9G7</accession>
<dbReference type="EMBL" id="CP036289">
    <property type="protein sequence ID" value="QDU75860.1"/>
    <property type="molecule type" value="Genomic_DNA"/>
</dbReference>
<proteinExistence type="predicted"/>
<dbReference type="RefSeq" id="WP_144973538.1">
    <property type="nucleotide sequence ID" value="NZ_CP036289.1"/>
</dbReference>
<keyword evidence="2" id="KW-1185">Reference proteome</keyword>
<evidence type="ECO:0000313" key="2">
    <source>
        <dbReference type="Proteomes" id="UP000318626"/>
    </source>
</evidence>
<reference evidence="2" key="1">
    <citation type="submission" date="2019-02" db="EMBL/GenBank/DDBJ databases">
        <title>Deep-cultivation of Planctomycetes and their phenomic and genomic characterization uncovers novel biology.</title>
        <authorList>
            <person name="Wiegand S."/>
            <person name="Jogler M."/>
            <person name="Boedeker C."/>
            <person name="Pinto D."/>
            <person name="Vollmers J."/>
            <person name="Rivas-Marin E."/>
            <person name="Kohn T."/>
            <person name="Peeters S.H."/>
            <person name="Heuer A."/>
            <person name="Rast P."/>
            <person name="Oberbeckmann S."/>
            <person name="Bunk B."/>
            <person name="Jeske O."/>
            <person name="Meyerdierks A."/>
            <person name="Storesund J.E."/>
            <person name="Kallscheuer N."/>
            <person name="Luecker S."/>
            <person name="Lage O.M."/>
            <person name="Pohl T."/>
            <person name="Merkel B.J."/>
            <person name="Hornburger P."/>
            <person name="Mueller R.-W."/>
            <person name="Bruemmer F."/>
            <person name="Labrenz M."/>
            <person name="Spormann A.M."/>
            <person name="Op den Camp H."/>
            <person name="Overmann J."/>
            <person name="Amann R."/>
            <person name="Jetten M.S.M."/>
            <person name="Mascher T."/>
            <person name="Medema M.H."/>
            <person name="Devos D.P."/>
            <person name="Kaster A.-K."/>
            <person name="Ovreas L."/>
            <person name="Rohde M."/>
            <person name="Galperin M.Y."/>
            <person name="Jogler C."/>
        </authorList>
    </citation>
    <scope>NUCLEOTIDE SEQUENCE [LARGE SCALE GENOMIC DNA]</scope>
    <source>
        <strain evidence="2">Pan97</strain>
    </source>
</reference>
<name>A0A518C9G7_9BACT</name>
<evidence type="ECO:0000313" key="1">
    <source>
        <dbReference type="EMBL" id="QDU75860.1"/>
    </source>
</evidence>
<dbReference type="Proteomes" id="UP000318626">
    <property type="component" value="Chromosome"/>
</dbReference>
<dbReference type="KEGG" id="bvo:Pan97_29020"/>
<organism evidence="1 2">
    <name type="scientific">Bremerella volcania</name>
    <dbReference type="NCBI Taxonomy" id="2527984"/>
    <lineage>
        <taxon>Bacteria</taxon>
        <taxon>Pseudomonadati</taxon>
        <taxon>Planctomycetota</taxon>
        <taxon>Planctomycetia</taxon>
        <taxon>Pirellulales</taxon>
        <taxon>Pirellulaceae</taxon>
        <taxon>Bremerella</taxon>
    </lineage>
</organism>
<dbReference type="AlphaFoldDB" id="A0A518C9G7"/>